<evidence type="ECO:0000259" key="6">
    <source>
        <dbReference type="Pfam" id="PF08281"/>
    </source>
</evidence>
<keyword evidence="4" id="KW-0804">Transcription</keyword>
<proteinExistence type="inferred from homology"/>
<dbReference type="PANTHER" id="PTHR43133">
    <property type="entry name" value="RNA POLYMERASE ECF-TYPE SIGMA FACTO"/>
    <property type="match status" value="1"/>
</dbReference>
<feature type="domain" description="RNA polymerase sigma-70 region 2" evidence="5">
    <location>
        <begin position="27"/>
        <end position="93"/>
    </location>
</feature>
<dbReference type="InterPro" id="IPR013324">
    <property type="entry name" value="RNA_pol_sigma_r3/r4-like"/>
</dbReference>
<dbReference type="SUPFAM" id="SSF88946">
    <property type="entry name" value="Sigma2 domain of RNA polymerase sigma factors"/>
    <property type="match status" value="1"/>
</dbReference>
<evidence type="ECO:0000256" key="4">
    <source>
        <dbReference type="ARBA" id="ARBA00023163"/>
    </source>
</evidence>
<dbReference type="Proteomes" id="UP001172083">
    <property type="component" value="Unassembled WGS sequence"/>
</dbReference>
<protein>
    <submittedName>
        <fullName evidence="7">Sigma-70 family RNA polymerase sigma factor</fullName>
    </submittedName>
</protein>
<evidence type="ECO:0000313" key="8">
    <source>
        <dbReference type="Proteomes" id="UP001172083"/>
    </source>
</evidence>
<keyword evidence="8" id="KW-1185">Reference proteome</keyword>
<name>A0ABT8LE04_9BACT</name>
<dbReference type="SUPFAM" id="SSF88659">
    <property type="entry name" value="Sigma3 and sigma4 domains of RNA polymerase sigma factors"/>
    <property type="match status" value="1"/>
</dbReference>
<dbReference type="InterPro" id="IPR039425">
    <property type="entry name" value="RNA_pol_sigma-70-like"/>
</dbReference>
<evidence type="ECO:0000259" key="5">
    <source>
        <dbReference type="Pfam" id="PF04542"/>
    </source>
</evidence>
<gene>
    <name evidence="7" type="ORF">QQ020_20810</name>
</gene>
<dbReference type="EMBL" id="JAUJEB010000005">
    <property type="protein sequence ID" value="MDN5214533.1"/>
    <property type="molecule type" value="Genomic_DNA"/>
</dbReference>
<dbReference type="InterPro" id="IPR013249">
    <property type="entry name" value="RNA_pol_sigma70_r4_t2"/>
</dbReference>
<dbReference type="InterPro" id="IPR013325">
    <property type="entry name" value="RNA_pol_sigma_r2"/>
</dbReference>
<evidence type="ECO:0000256" key="1">
    <source>
        <dbReference type="ARBA" id="ARBA00010641"/>
    </source>
</evidence>
<dbReference type="Pfam" id="PF08281">
    <property type="entry name" value="Sigma70_r4_2"/>
    <property type="match status" value="1"/>
</dbReference>
<dbReference type="Gene3D" id="1.10.1740.10">
    <property type="match status" value="1"/>
</dbReference>
<keyword evidence="3" id="KW-0731">Sigma factor</keyword>
<dbReference type="InterPro" id="IPR007627">
    <property type="entry name" value="RNA_pol_sigma70_r2"/>
</dbReference>
<dbReference type="Gene3D" id="1.10.10.10">
    <property type="entry name" value="Winged helix-like DNA-binding domain superfamily/Winged helix DNA-binding domain"/>
    <property type="match status" value="1"/>
</dbReference>
<dbReference type="Pfam" id="PF04542">
    <property type="entry name" value="Sigma70_r2"/>
    <property type="match status" value="1"/>
</dbReference>
<comment type="similarity">
    <text evidence="1">Belongs to the sigma-70 factor family. ECF subfamily.</text>
</comment>
<comment type="caution">
    <text evidence="7">The sequence shown here is derived from an EMBL/GenBank/DDBJ whole genome shotgun (WGS) entry which is preliminary data.</text>
</comment>
<reference evidence="7" key="1">
    <citation type="submission" date="2023-06" db="EMBL/GenBank/DDBJ databases">
        <title>Genomic of Agaribacillus aureum.</title>
        <authorList>
            <person name="Wang G."/>
        </authorList>
    </citation>
    <scope>NUCLEOTIDE SEQUENCE</scope>
    <source>
        <strain evidence="7">BMA12</strain>
    </source>
</reference>
<organism evidence="7 8">
    <name type="scientific">Agaribacillus aureus</name>
    <dbReference type="NCBI Taxonomy" id="3051825"/>
    <lineage>
        <taxon>Bacteria</taxon>
        <taxon>Pseudomonadati</taxon>
        <taxon>Bacteroidota</taxon>
        <taxon>Cytophagia</taxon>
        <taxon>Cytophagales</taxon>
        <taxon>Splendidivirgaceae</taxon>
        <taxon>Agaribacillus</taxon>
    </lineage>
</organism>
<feature type="domain" description="RNA polymerase sigma factor 70 region 4 type 2" evidence="6">
    <location>
        <begin position="122"/>
        <end position="174"/>
    </location>
</feature>
<evidence type="ECO:0000256" key="3">
    <source>
        <dbReference type="ARBA" id="ARBA00023082"/>
    </source>
</evidence>
<dbReference type="PANTHER" id="PTHR43133:SF51">
    <property type="entry name" value="RNA POLYMERASE SIGMA FACTOR"/>
    <property type="match status" value="1"/>
</dbReference>
<dbReference type="InterPro" id="IPR014284">
    <property type="entry name" value="RNA_pol_sigma-70_dom"/>
</dbReference>
<accession>A0ABT8LE04</accession>
<keyword evidence="2" id="KW-0805">Transcription regulation</keyword>
<dbReference type="RefSeq" id="WP_346759872.1">
    <property type="nucleotide sequence ID" value="NZ_JAUJEB010000005.1"/>
</dbReference>
<dbReference type="NCBIfam" id="TIGR02937">
    <property type="entry name" value="sigma70-ECF"/>
    <property type="match status" value="1"/>
</dbReference>
<dbReference type="InterPro" id="IPR036388">
    <property type="entry name" value="WH-like_DNA-bd_sf"/>
</dbReference>
<evidence type="ECO:0000256" key="2">
    <source>
        <dbReference type="ARBA" id="ARBA00023015"/>
    </source>
</evidence>
<sequence length="180" mass="21129">MQSGQQTIHKYLVQRSKTGDRSAQNELYKLYVNAMYNICRRMLGDPEEAKDVLQDSFIDAFSRIKTLKNEVTFSAWLKRIVINNCINYLKKKRLVFNEWDETIENQEDNDRYDYDFQQEEIRKVLNAVDQISEGCKVVLNLYIFEGYDHKEIAQILNISVSASKAQYSKAKAKIRKLLAI</sequence>
<evidence type="ECO:0000313" key="7">
    <source>
        <dbReference type="EMBL" id="MDN5214533.1"/>
    </source>
</evidence>